<dbReference type="PROSITE" id="PS51273">
    <property type="entry name" value="GATASE_TYPE_1"/>
    <property type="match status" value="1"/>
</dbReference>
<evidence type="ECO:0000256" key="7">
    <source>
        <dbReference type="ARBA" id="ARBA00049534"/>
    </source>
</evidence>
<dbReference type="PROSITE" id="PS51130">
    <property type="entry name" value="PDXT_SNO_2"/>
    <property type="match status" value="1"/>
</dbReference>
<dbReference type="AlphaFoldDB" id="A0A1T4KMT6"/>
<dbReference type="Pfam" id="PF01174">
    <property type="entry name" value="SNO"/>
    <property type="match status" value="1"/>
</dbReference>
<keyword evidence="2 10" id="KW-0378">Hydrolase</keyword>
<dbReference type="InterPro" id="IPR002161">
    <property type="entry name" value="PdxT/SNO"/>
</dbReference>
<evidence type="ECO:0000256" key="11">
    <source>
        <dbReference type="PIRSR" id="PIRSR005639-1"/>
    </source>
</evidence>
<dbReference type="GO" id="GO:0008614">
    <property type="term" value="P:pyridoxine metabolic process"/>
    <property type="evidence" value="ECO:0007669"/>
    <property type="project" value="TreeGrafter"/>
</dbReference>
<keyword evidence="5 10" id="KW-0456">Lyase</keyword>
<comment type="similarity">
    <text evidence="1 10">Belongs to the glutaminase PdxT/SNO family.</text>
</comment>
<evidence type="ECO:0000313" key="14">
    <source>
        <dbReference type="Proteomes" id="UP000189857"/>
    </source>
</evidence>
<dbReference type="SUPFAM" id="SSF52317">
    <property type="entry name" value="Class I glutamine amidotransferase-like"/>
    <property type="match status" value="1"/>
</dbReference>
<dbReference type="GO" id="GO:0042823">
    <property type="term" value="P:pyridoxal phosphate biosynthetic process"/>
    <property type="evidence" value="ECO:0007669"/>
    <property type="project" value="UniProtKB-UniRule"/>
</dbReference>
<dbReference type="NCBIfam" id="TIGR03800">
    <property type="entry name" value="PLP_synth_Pdx2"/>
    <property type="match status" value="1"/>
</dbReference>
<dbReference type="OrthoDB" id="9810320at2"/>
<dbReference type="PANTHER" id="PTHR31559:SF0">
    <property type="entry name" value="PYRIDOXAL 5'-PHOSPHATE SYNTHASE SUBUNIT SNO1-RELATED"/>
    <property type="match status" value="1"/>
</dbReference>
<proteinExistence type="inferred from homology"/>
<evidence type="ECO:0000256" key="2">
    <source>
        <dbReference type="ARBA" id="ARBA00022801"/>
    </source>
</evidence>
<dbReference type="GO" id="GO:0004359">
    <property type="term" value="F:glutaminase activity"/>
    <property type="evidence" value="ECO:0007669"/>
    <property type="project" value="UniProtKB-UniRule"/>
</dbReference>
<dbReference type="GO" id="GO:0036381">
    <property type="term" value="F:pyridoxal 5'-phosphate synthase (glutamine hydrolysing) activity"/>
    <property type="evidence" value="ECO:0007669"/>
    <property type="project" value="UniProtKB-UniRule"/>
</dbReference>
<dbReference type="EC" id="4.3.3.6" evidence="10"/>
<evidence type="ECO:0000256" key="3">
    <source>
        <dbReference type="ARBA" id="ARBA00022898"/>
    </source>
</evidence>
<dbReference type="GO" id="GO:1903600">
    <property type="term" value="C:glutaminase complex"/>
    <property type="evidence" value="ECO:0007669"/>
    <property type="project" value="TreeGrafter"/>
</dbReference>
<evidence type="ECO:0000256" key="8">
    <source>
        <dbReference type="ARBA" id="ARBA00054599"/>
    </source>
</evidence>
<feature type="active site" description="Charge relay system" evidence="10 11">
    <location>
        <position position="174"/>
    </location>
</feature>
<comment type="pathway">
    <text evidence="10">Cofactor biosynthesis; pyridoxal 5'-phosphate biosynthesis.</text>
</comment>
<dbReference type="UniPathway" id="UPA00245"/>
<comment type="catalytic activity">
    <reaction evidence="6 10">
        <text>aldehydo-D-ribose 5-phosphate + D-glyceraldehyde 3-phosphate + L-glutamine = pyridoxal 5'-phosphate + L-glutamate + phosphate + 3 H2O + H(+)</text>
        <dbReference type="Rhea" id="RHEA:31507"/>
        <dbReference type="ChEBI" id="CHEBI:15377"/>
        <dbReference type="ChEBI" id="CHEBI:15378"/>
        <dbReference type="ChEBI" id="CHEBI:29985"/>
        <dbReference type="ChEBI" id="CHEBI:43474"/>
        <dbReference type="ChEBI" id="CHEBI:58273"/>
        <dbReference type="ChEBI" id="CHEBI:58359"/>
        <dbReference type="ChEBI" id="CHEBI:59776"/>
        <dbReference type="ChEBI" id="CHEBI:597326"/>
        <dbReference type="EC" id="4.3.3.6"/>
    </reaction>
</comment>
<dbReference type="InterPro" id="IPR029062">
    <property type="entry name" value="Class_I_gatase-like"/>
</dbReference>
<accession>A0A1T4KMT6</accession>
<gene>
    <name evidence="10" type="primary">pdxT</name>
    <name evidence="13" type="ORF">SAMN02745110_00477</name>
</gene>
<dbReference type="HAMAP" id="MF_01615">
    <property type="entry name" value="PdxT"/>
    <property type="match status" value="1"/>
</dbReference>
<feature type="binding site" evidence="10 12">
    <location>
        <begin position="138"/>
        <end position="139"/>
    </location>
    <ligand>
        <name>L-glutamine</name>
        <dbReference type="ChEBI" id="CHEBI:58359"/>
    </ligand>
</feature>
<evidence type="ECO:0000256" key="5">
    <source>
        <dbReference type="ARBA" id="ARBA00023239"/>
    </source>
</evidence>
<evidence type="ECO:0000313" key="13">
    <source>
        <dbReference type="EMBL" id="SJZ43711.1"/>
    </source>
</evidence>
<keyword evidence="3 10" id="KW-0663">Pyridoxal phosphate</keyword>
<sequence>MRIGILAVQGAFIEHEKQLVSIADHFDEQIECIEIRQKTDLENLNGIILPGGESTVQGKLIRDLEIFNTLQAMILQGVPTLATCAGLILLAQTLENDSTKHLSTLPVTVQRNAYGRQLGSFSVSSNVGEIENFPLVFIRAPYITNVSPDTKRLVSVDQHIVGVEYKNQIGLAFHPEMTNDTRIHEYFLQKVINHSNNQDRF</sequence>
<evidence type="ECO:0000256" key="10">
    <source>
        <dbReference type="HAMAP-Rule" id="MF_01615"/>
    </source>
</evidence>
<evidence type="ECO:0000256" key="1">
    <source>
        <dbReference type="ARBA" id="ARBA00008345"/>
    </source>
</evidence>
<dbReference type="EMBL" id="FUXA01000004">
    <property type="protein sequence ID" value="SJZ43711.1"/>
    <property type="molecule type" value="Genomic_DNA"/>
</dbReference>
<comment type="function">
    <text evidence="8 10">Catalyzes the hydrolysis of glutamine to glutamate and ammonia as part of the biosynthesis of pyridoxal 5'-phosphate. The resulting ammonia molecule is channeled to the active site of PdxS.</text>
</comment>
<name>A0A1T4KMT6_9FIRM</name>
<dbReference type="RefSeq" id="WP_078786145.1">
    <property type="nucleotide sequence ID" value="NZ_FMTO01000003.1"/>
</dbReference>
<dbReference type="InterPro" id="IPR021196">
    <property type="entry name" value="PdxT/SNO_CS"/>
</dbReference>
<dbReference type="Gene3D" id="3.40.50.880">
    <property type="match status" value="1"/>
</dbReference>
<feature type="binding site" evidence="10 12">
    <location>
        <begin position="52"/>
        <end position="54"/>
    </location>
    <ligand>
        <name>L-glutamine</name>
        <dbReference type="ChEBI" id="CHEBI:58359"/>
    </ligand>
</feature>
<feature type="active site" description="Charge relay system" evidence="10 11">
    <location>
        <position position="176"/>
    </location>
</feature>
<comment type="catalytic activity">
    <reaction evidence="7 10">
        <text>L-glutamine + H2O = L-glutamate + NH4(+)</text>
        <dbReference type="Rhea" id="RHEA:15889"/>
        <dbReference type="ChEBI" id="CHEBI:15377"/>
        <dbReference type="ChEBI" id="CHEBI:28938"/>
        <dbReference type="ChEBI" id="CHEBI:29985"/>
        <dbReference type="ChEBI" id="CHEBI:58359"/>
        <dbReference type="EC" id="3.5.1.2"/>
    </reaction>
</comment>
<dbReference type="GO" id="GO:0005829">
    <property type="term" value="C:cytosol"/>
    <property type="evidence" value="ECO:0007669"/>
    <property type="project" value="TreeGrafter"/>
</dbReference>
<dbReference type="PANTHER" id="PTHR31559">
    <property type="entry name" value="PYRIDOXAL 5'-PHOSPHATE SYNTHASE SUBUNIT SNO"/>
    <property type="match status" value="1"/>
</dbReference>
<evidence type="ECO:0000256" key="6">
    <source>
        <dbReference type="ARBA" id="ARBA00047992"/>
    </source>
</evidence>
<dbReference type="Proteomes" id="UP000189857">
    <property type="component" value="Unassembled WGS sequence"/>
</dbReference>
<dbReference type="PROSITE" id="PS01236">
    <property type="entry name" value="PDXT_SNO_1"/>
    <property type="match status" value="1"/>
</dbReference>
<protein>
    <recommendedName>
        <fullName evidence="10">Pyridoxal 5'-phosphate synthase subunit PdxT</fullName>
        <ecNumber evidence="10">4.3.3.6</ecNumber>
    </recommendedName>
    <alternativeName>
        <fullName evidence="10">Pdx2</fullName>
    </alternativeName>
    <alternativeName>
        <fullName evidence="10">Pyridoxal 5'-phosphate synthase glutaminase subunit</fullName>
        <ecNumber evidence="10">3.5.1.2</ecNumber>
    </alternativeName>
</protein>
<organism evidence="13 14">
    <name type="scientific">Eubacterium ruminantium</name>
    <dbReference type="NCBI Taxonomy" id="42322"/>
    <lineage>
        <taxon>Bacteria</taxon>
        <taxon>Bacillati</taxon>
        <taxon>Bacillota</taxon>
        <taxon>Clostridia</taxon>
        <taxon>Eubacteriales</taxon>
        <taxon>Eubacteriaceae</taxon>
        <taxon>Eubacterium</taxon>
    </lineage>
</organism>
<evidence type="ECO:0000256" key="4">
    <source>
        <dbReference type="ARBA" id="ARBA00022962"/>
    </source>
</evidence>
<dbReference type="PIRSF" id="PIRSF005639">
    <property type="entry name" value="Glut_amidoT_SNO"/>
    <property type="match status" value="1"/>
</dbReference>
<feature type="active site" description="Nucleophile" evidence="10 11">
    <location>
        <position position="84"/>
    </location>
</feature>
<reference evidence="13 14" key="1">
    <citation type="submission" date="2017-02" db="EMBL/GenBank/DDBJ databases">
        <authorList>
            <person name="Peterson S.W."/>
        </authorList>
    </citation>
    <scope>NUCLEOTIDE SEQUENCE [LARGE SCALE GENOMIC DNA]</scope>
    <source>
        <strain evidence="13 14">ATCC 17233</strain>
    </source>
</reference>
<dbReference type="FunFam" id="3.40.50.880:FF:000010">
    <property type="entry name" value="uncharacterized protein LOC100176842 isoform X2"/>
    <property type="match status" value="1"/>
</dbReference>
<dbReference type="GO" id="GO:0006543">
    <property type="term" value="P:L-glutamine catabolic process"/>
    <property type="evidence" value="ECO:0007669"/>
    <property type="project" value="UniProtKB-UniRule"/>
</dbReference>
<feature type="binding site" evidence="10 12">
    <location>
        <position position="111"/>
    </location>
    <ligand>
        <name>L-glutamine</name>
        <dbReference type="ChEBI" id="CHEBI:58359"/>
    </ligand>
</feature>
<keyword evidence="14" id="KW-1185">Reference proteome</keyword>
<evidence type="ECO:0000256" key="9">
    <source>
        <dbReference type="ARBA" id="ARBA00064749"/>
    </source>
</evidence>
<dbReference type="EC" id="3.5.1.2" evidence="10"/>
<evidence type="ECO:0000256" key="12">
    <source>
        <dbReference type="PIRSR" id="PIRSR005639-2"/>
    </source>
</evidence>
<comment type="subunit">
    <text evidence="9 10">In the presence of PdxS, forms a dodecamer of heterodimers. Only shows activity in the heterodimer.</text>
</comment>
<keyword evidence="4 10" id="KW-0315">Glutamine amidotransferase</keyword>